<dbReference type="Proteomes" id="UP000190274">
    <property type="component" value="Chromosome E"/>
</dbReference>
<dbReference type="InterPro" id="IPR048696">
    <property type="entry name" value="SHQ1-like_CS"/>
</dbReference>
<accession>A0A1G4JEX0</accession>
<dbReference type="STRING" id="1266660.A0A1G4JEX0"/>
<dbReference type="GO" id="GO:0000493">
    <property type="term" value="P:box H/ACA snoRNP assembly"/>
    <property type="evidence" value="ECO:0007669"/>
    <property type="project" value="EnsemblFungi"/>
</dbReference>
<dbReference type="Pfam" id="PF21413">
    <property type="entry name" value="SHQ1-like_CS"/>
    <property type="match status" value="1"/>
</dbReference>
<feature type="domain" description="Shq1 C-terminal" evidence="2">
    <location>
        <begin position="273"/>
        <end position="469"/>
    </location>
</feature>
<dbReference type="PANTHER" id="PTHR12967">
    <property type="entry name" value="PROTEIN SHQ1 HOMOLOG"/>
    <property type="match status" value="1"/>
</dbReference>
<dbReference type="InterPro" id="IPR039742">
    <property type="entry name" value="Shq1"/>
</dbReference>
<evidence type="ECO:0000259" key="2">
    <source>
        <dbReference type="Pfam" id="PF04925"/>
    </source>
</evidence>
<evidence type="ECO:0000256" key="1">
    <source>
        <dbReference type="ARBA" id="ARBA00005607"/>
    </source>
</evidence>
<comment type="similarity">
    <text evidence="1">Belongs to the SHQ1 family.</text>
</comment>
<dbReference type="InterPro" id="IPR008978">
    <property type="entry name" value="HSP20-like_chaperone"/>
</dbReference>
<feature type="domain" description="SHQ1-like CS" evidence="3">
    <location>
        <begin position="3"/>
        <end position="97"/>
    </location>
</feature>
<dbReference type="AlphaFoldDB" id="A0A1G4JEX0"/>
<dbReference type="Gene3D" id="2.60.40.790">
    <property type="match status" value="1"/>
</dbReference>
<dbReference type="OrthoDB" id="73639at2759"/>
<dbReference type="EMBL" id="LT598455">
    <property type="protein sequence ID" value="SCU88519.1"/>
    <property type="molecule type" value="Genomic_DNA"/>
</dbReference>
<evidence type="ECO:0000313" key="5">
    <source>
        <dbReference type="Proteomes" id="UP000190274"/>
    </source>
</evidence>
<dbReference type="GO" id="GO:0051082">
    <property type="term" value="F:unfolded protein binding"/>
    <property type="evidence" value="ECO:0007669"/>
    <property type="project" value="EnsemblFungi"/>
</dbReference>
<gene>
    <name evidence="4" type="ORF">LADA_0E10638G</name>
</gene>
<dbReference type="PANTHER" id="PTHR12967:SF0">
    <property type="entry name" value="PROTEIN SHQ1 HOMOLOG"/>
    <property type="match status" value="1"/>
</dbReference>
<evidence type="ECO:0000313" key="4">
    <source>
        <dbReference type="EMBL" id="SCU88519.1"/>
    </source>
</evidence>
<reference evidence="5" key="1">
    <citation type="submission" date="2016-03" db="EMBL/GenBank/DDBJ databases">
        <authorList>
            <person name="Devillers H."/>
        </authorList>
    </citation>
    <scope>NUCLEOTIDE SEQUENCE [LARGE SCALE GENOMIC DNA]</scope>
</reference>
<protein>
    <submittedName>
        <fullName evidence="4">LADA_0E10638g1_1</fullName>
    </submittedName>
</protein>
<name>A0A1G4JEX0_9SACH</name>
<keyword evidence="5" id="KW-1185">Reference proteome</keyword>
<proteinExistence type="inferred from homology"/>
<dbReference type="GO" id="GO:0005829">
    <property type="term" value="C:cytosol"/>
    <property type="evidence" value="ECO:0007669"/>
    <property type="project" value="EnsemblFungi"/>
</dbReference>
<organism evidence="4 5">
    <name type="scientific">Lachancea dasiensis</name>
    <dbReference type="NCBI Taxonomy" id="1072105"/>
    <lineage>
        <taxon>Eukaryota</taxon>
        <taxon>Fungi</taxon>
        <taxon>Dikarya</taxon>
        <taxon>Ascomycota</taxon>
        <taxon>Saccharomycotina</taxon>
        <taxon>Saccharomycetes</taxon>
        <taxon>Saccharomycetales</taxon>
        <taxon>Saccharomycetaceae</taxon>
        <taxon>Lachancea</taxon>
    </lineage>
</organism>
<dbReference type="InterPro" id="IPR007009">
    <property type="entry name" value="Shq1_C"/>
</dbReference>
<sequence length="513" mass="59210">MLTPGFKVSQDEEFLHLCINIAMVRFNAPGMEMVVDDTLFIFHLSPYYLRLRFSQSLVDDERCKAEFKAQDESIRIQIPKLHRGQHFEDLDLPTKLLARQGDLAAMGVEEKTTHQPLKGPLIQEVDSTDAEKDPSVGGINEAVGTAPDQDLRQIGEQFDWELKQTPAATENSFNLLTAKYGFDDKYERAIGISVVNGNDINELDQPDKSNYEERIQERLRKENLKFDPEYYVSEYMTAKYGNEDDLEINGIRTLLKFTPPLAKSFLKWYKNAEDKDGVMDVQFSEIEQKQMRENLPNKRYMVDDAKRLYLTILSLLFAYNFEQTENEGVHNTESAWTIGKLAPQIAFLDQQIIIPNKPSDVSIIKAIVVTGFRRSLSYPLHRNYELSAKVWNYVYYILRGGKRLVIKALLDIHEVFRFHDVYYVYNTILLNDLCSWFISEGNENVIRSLAITLKNDLDGVKKEDIDFDCVCGVDEETSQVSWENLTVKEMEHLAEEEYLQNNDSSQQVGPQKL</sequence>
<dbReference type="Pfam" id="PF04925">
    <property type="entry name" value="SHQ1"/>
    <property type="match status" value="1"/>
</dbReference>
<dbReference type="GO" id="GO:0005654">
    <property type="term" value="C:nucleoplasm"/>
    <property type="evidence" value="ECO:0007669"/>
    <property type="project" value="EnsemblFungi"/>
</dbReference>
<evidence type="ECO:0000259" key="3">
    <source>
        <dbReference type="Pfam" id="PF21413"/>
    </source>
</evidence>